<dbReference type="AlphaFoldDB" id="A0AAN6N6D0"/>
<proteinExistence type="predicted"/>
<gene>
    <name evidence="1" type="ORF">QBC46DRAFT_388064</name>
</gene>
<dbReference type="EMBL" id="MU853812">
    <property type="protein sequence ID" value="KAK3939371.1"/>
    <property type="molecule type" value="Genomic_DNA"/>
</dbReference>
<name>A0AAN6N6D0_9PEZI</name>
<protein>
    <submittedName>
        <fullName evidence="1">Uncharacterized protein</fullName>
    </submittedName>
</protein>
<keyword evidence="2" id="KW-1185">Reference proteome</keyword>
<comment type="caution">
    <text evidence="1">The sequence shown here is derived from an EMBL/GenBank/DDBJ whole genome shotgun (WGS) entry which is preliminary data.</text>
</comment>
<dbReference type="Proteomes" id="UP001303473">
    <property type="component" value="Unassembled WGS sequence"/>
</dbReference>
<evidence type="ECO:0000313" key="1">
    <source>
        <dbReference type="EMBL" id="KAK3939371.1"/>
    </source>
</evidence>
<evidence type="ECO:0000313" key="2">
    <source>
        <dbReference type="Proteomes" id="UP001303473"/>
    </source>
</evidence>
<organism evidence="1 2">
    <name type="scientific">Diplogelasinospora grovesii</name>
    <dbReference type="NCBI Taxonomy" id="303347"/>
    <lineage>
        <taxon>Eukaryota</taxon>
        <taxon>Fungi</taxon>
        <taxon>Dikarya</taxon>
        <taxon>Ascomycota</taxon>
        <taxon>Pezizomycotina</taxon>
        <taxon>Sordariomycetes</taxon>
        <taxon>Sordariomycetidae</taxon>
        <taxon>Sordariales</taxon>
        <taxon>Diplogelasinosporaceae</taxon>
        <taxon>Diplogelasinospora</taxon>
    </lineage>
</organism>
<reference evidence="2" key="1">
    <citation type="journal article" date="2023" name="Mol. Phylogenet. Evol.">
        <title>Genome-scale phylogeny and comparative genomics of the fungal order Sordariales.</title>
        <authorList>
            <person name="Hensen N."/>
            <person name="Bonometti L."/>
            <person name="Westerberg I."/>
            <person name="Brannstrom I.O."/>
            <person name="Guillou S."/>
            <person name="Cros-Aarteil S."/>
            <person name="Calhoun S."/>
            <person name="Haridas S."/>
            <person name="Kuo A."/>
            <person name="Mondo S."/>
            <person name="Pangilinan J."/>
            <person name="Riley R."/>
            <person name="LaButti K."/>
            <person name="Andreopoulos B."/>
            <person name="Lipzen A."/>
            <person name="Chen C."/>
            <person name="Yan M."/>
            <person name="Daum C."/>
            <person name="Ng V."/>
            <person name="Clum A."/>
            <person name="Steindorff A."/>
            <person name="Ohm R.A."/>
            <person name="Martin F."/>
            <person name="Silar P."/>
            <person name="Natvig D.O."/>
            <person name="Lalanne C."/>
            <person name="Gautier V."/>
            <person name="Ament-Velasquez S.L."/>
            <person name="Kruys A."/>
            <person name="Hutchinson M.I."/>
            <person name="Powell A.J."/>
            <person name="Barry K."/>
            <person name="Miller A.N."/>
            <person name="Grigoriev I.V."/>
            <person name="Debuchy R."/>
            <person name="Gladieux P."/>
            <person name="Hiltunen Thoren M."/>
            <person name="Johannesson H."/>
        </authorList>
    </citation>
    <scope>NUCLEOTIDE SEQUENCE [LARGE SCALE GENOMIC DNA]</scope>
    <source>
        <strain evidence="2">CBS 340.73</strain>
    </source>
</reference>
<accession>A0AAN6N6D0</accession>
<sequence>MNQNGIVPQPRAVGANDGDLPLLVKQFGAASGPIFQVFKYQGGWERWLQIEFTRKIAYDRPGVLCEQHIWGNGNRVDIWARGNVGMPHVGFELKCRTAAEEGIAFADRFHADIVKVAKRPAEENTPCVLYAIGLTTDEEDLAQAYVPVRDPNGPIGQSLVINYTQVVQGLWMLYVAVPHYHA</sequence>